<dbReference type="PROSITE" id="PS00519">
    <property type="entry name" value="HTH_ASNC_1"/>
    <property type="match status" value="1"/>
</dbReference>
<dbReference type="EMBL" id="WSFA01000114">
    <property type="protein sequence ID" value="NDL41679.1"/>
    <property type="molecule type" value="Genomic_DNA"/>
</dbReference>
<dbReference type="SMART" id="SM00344">
    <property type="entry name" value="HTH_ASNC"/>
    <property type="match status" value="1"/>
</dbReference>
<keyword evidence="3" id="KW-0804">Transcription</keyword>
<evidence type="ECO:0000256" key="3">
    <source>
        <dbReference type="ARBA" id="ARBA00023163"/>
    </source>
</evidence>
<dbReference type="PRINTS" id="PR00033">
    <property type="entry name" value="HTHASNC"/>
</dbReference>
<organism evidence="4 5">
    <name type="scientific">Photorhabdus laumondii subsp. laumondii</name>
    <name type="common">Photorhabdus luminescens subsp. laumondii</name>
    <dbReference type="NCBI Taxonomy" id="141679"/>
    <lineage>
        <taxon>Bacteria</taxon>
        <taxon>Pseudomonadati</taxon>
        <taxon>Pseudomonadota</taxon>
        <taxon>Gammaproteobacteria</taxon>
        <taxon>Enterobacterales</taxon>
        <taxon>Morganellaceae</taxon>
        <taxon>Photorhabdus</taxon>
    </lineage>
</organism>
<dbReference type="Gene3D" id="1.10.10.10">
    <property type="entry name" value="Winged helix-like DNA-binding domain superfamily/Winged helix DNA-binding domain"/>
    <property type="match status" value="1"/>
</dbReference>
<dbReference type="AlphaFoldDB" id="A0A6L9JR09"/>
<accession>A0A6L9JR09</accession>
<dbReference type="Pfam" id="PF13412">
    <property type="entry name" value="HTH_24"/>
    <property type="match status" value="1"/>
</dbReference>
<dbReference type="InterPro" id="IPR036388">
    <property type="entry name" value="WH-like_DNA-bd_sf"/>
</dbReference>
<name>A0A6L9JR09_PHOLM</name>
<dbReference type="Pfam" id="PF01037">
    <property type="entry name" value="AsnC_trans_reg"/>
    <property type="match status" value="1"/>
</dbReference>
<dbReference type="SUPFAM" id="SSF46785">
    <property type="entry name" value="Winged helix' DNA-binding domain"/>
    <property type="match status" value="1"/>
</dbReference>
<evidence type="ECO:0000256" key="2">
    <source>
        <dbReference type="ARBA" id="ARBA00023125"/>
    </source>
</evidence>
<comment type="caution">
    <text evidence="4">The sequence shown here is derived from an EMBL/GenBank/DDBJ whole genome shotgun (WGS) entry which is preliminary data.</text>
</comment>
<dbReference type="OMA" id="NYKPFHD"/>
<dbReference type="InterPro" id="IPR011008">
    <property type="entry name" value="Dimeric_a/b-barrel"/>
</dbReference>
<dbReference type="GO" id="GO:0006355">
    <property type="term" value="P:regulation of DNA-templated transcription"/>
    <property type="evidence" value="ECO:0007669"/>
    <property type="project" value="UniProtKB-ARBA"/>
</dbReference>
<dbReference type="Proteomes" id="UP000479300">
    <property type="component" value="Unassembled WGS sequence"/>
</dbReference>
<dbReference type="GO" id="GO:0043200">
    <property type="term" value="P:response to amino acid"/>
    <property type="evidence" value="ECO:0007669"/>
    <property type="project" value="TreeGrafter"/>
</dbReference>
<dbReference type="InterPro" id="IPR019888">
    <property type="entry name" value="Tscrpt_reg_AsnC-like"/>
</dbReference>
<dbReference type="Gene3D" id="3.30.70.920">
    <property type="match status" value="1"/>
</dbReference>
<evidence type="ECO:0000313" key="5">
    <source>
        <dbReference type="Proteomes" id="UP000479300"/>
    </source>
</evidence>
<dbReference type="GeneID" id="48850368"/>
<dbReference type="GO" id="GO:0005829">
    <property type="term" value="C:cytosol"/>
    <property type="evidence" value="ECO:0007669"/>
    <property type="project" value="TreeGrafter"/>
</dbReference>
<reference evidence="4 5" key="1">
    <citation type="submission" date="2019-12" db="EMBL/GenBank/DDBJ databases">
        <title>Engineering Photorhabdus to improve their lethality against agricultural pests.</title>
        <authorList>
            <person name="Machado R.A.R."/>
        </authorList>
    </citation>
    <scope>NUCLEOTIDE SEQUENCE [LARGE SCALE GENOMIC DNA]</scope>
    <source>
        <strain evidence="4 5">EN01</strain>
    </source>
</reference>
<gene>
    <name evidence="4" type="ORF">GPY51_23815</name>
</gene>
<dbReference type="InterPro" id="IPR036390">
    <property type="entry name" value="WH_DNA-bd_sf"/>
</dbReference>
<dbReference type="InterPro" id="IPR011991">
    <property type="entry name" value="ArsR-like_HTH"/>
</dbReference>
<dbReference type="PANTHER" id="PTHR30154">
    <property type="entry name" value="LEUCINE-RESPONSIVE REGULATORY PROTEIN"/>
    <property type="match status" value="1"/>
</dbReference>
<proteinExistence type="predicted"/>
<dbReference type="SUPFAM" id="SSF54909">
    <property type="entry name" value="Dimeric alpha+beta barrel"/>
    <property type="match status" value="1"/>
</dbReference>
<dbReference type="PANTHER" id="PTHR30154:SF34">
    <property type="entry name" value="TRANSCRIPTIONAL REGULATOR AZLB"/>
    <property type="match status" value="1"/>
</dbReference>
<dbReference type="InterPro" id="IPR000485">
    <property type="entry name" value="AsnC-type_HTH_dom"/>
</dbReference>
<keyword evidence="1" id="KW-0805">Transcription regulation</keyword>
<dbReference type="InterPro" id="IPR019885">
    <property type="entry name" value="Tscrpt_reg_HTH_AsnC-type_CS"/>
</dbReference>
<keyword evidence="2" id="KW-0238">DNA-binding</keyword>
<evidence type="ECO:0000313" key="4">
    <source>
        <dbReference type="EMBL" id="NDL41679.1"/>
    </source>
</evidence>
<dbReference type="PROSITE" id="PS50956">
    <property type="entry name" value="HTH_ASNC_2"/>
    <property type="match status" value="1"/>
</dbReference>
<sequence>MDKIDRKILAELQADGRLSVTDLAERVGLSLSPCHRRVRSLEQAGIIRGYRAHLDPSSLGFNFSAIVFVTLREGDRLAIRSFEDAVTEIPQIILAQRLFGDPDYLMHVVTHDLPAFQKLYDERLSSMPGVQRLISTLVMKTVIQDRPLPLAYGI</sequence>
<protein>
    <submittedName>
        <fullName evidence="4">Winged helix-turn-helix transcriptional regulator</fullName>
    </submittedName>
</protein>
<dbReference type="RefSeq" id="WP_011148265.1">
    <property type="nucleotide sequence ID" value="NZ_CAWPGE010000085.1"/>
</dbReference>
<dbReference type="FunFam" id="1.10.10.10:FF:000186">
    <property type="entry name" value="AsnC family transcriptional regulator"/>
    <property type="match status" value="1"/>
</dbReference>
<dbReference type="InterPro" id="IPR019887">
    <property type="entry name" value="Tscrpt_reg_AsnC/Lrp_C"/>
</dbReference>
<dbReference type="GO" id="GO:0043565">
    <property type="term" value="F:sequence-specific DNA binding"/>
    <property type="evidence" value="ECO:0007669"/>
    <property type="project" value="InterPro"/>
</dbReference>
<dbReference type="CDD" id="cd00090">
    <property type="entry name" value="HTH_ARSR"/>
    <property type="match status" value="1"/>
</dbReference>
<dbReference type="KEGG" id="plum:A4R40_20600"/>
<evidence type="ECO:0000256" key="1">
    <source>
        <dbReference type="ARBA" id="ARBA00023015"/>
    </source>
</evidence>